<dbReference type="Proteomes" id="UP000598467">
    <property type="component" value="Unassembled WGS sequence"/>
</dbReference>
<evidence type="ECO:0000256" key="3">
    <source>
        <dbReference type="RuleBase" id="RU000363"/>
    </source>
</evidence>
<dbReference type="InterPro" id="IPR002347">
    <property type="entry name" value="SDR_fam"/>
</dbReference>
<dbReference type="AlphaFoldDB" id="A0A926S661"/>
<reference evidence="4" key="1">
    <citation type="submission" date="2020-05" db="EMBL/GenBank/DDBJ databases">
        <title>Identification of trans-AT polyketide cluster in two marine bacteria, producers of a novel glutaramide-containing polyketide sesbanimide D and analogs.</title>
        <authorList>
            <person name="Kacar D."/>
            <person name="Rodriguez P."/>
            <person name="Canedo L."/>
            <person name="Gonzalez E."/>
            <person name="Galan B."/>
            <person name="De La Calle F."/>
            <person name="Garcia J.L."/>
        </authorList>
    </citation>
    <scope>NUCLEOTIDE SEQUENCE</scope>
    <source>
        <strain evidence="4">PHM038</strain>
    </source>
</reference>
<sequence>MEDAPIAVITGGSSRIGKVLAEDLAGHGWSLVLHAHTRPEKAEELARDIRSRGGRAEILAADLTDIAELRNFTARAATPFGPPSVLINNASIFEDDAVGDLDPARYDAHFHIHTRAPVFLAEGFAGQLPEHRKGLIVNVIDQRVWKLTPQAFSYTLSKSALWAATRTLAQALAPRIRVNAIGPGPSFRNARQTREEFDRQWNSVPLGKGPSPDDFGRTVRFLWDCEPVTGQMIAIDGGQHLAWETADVIGVGE</sequence>
<dbReference type="Pfam" id="PF00106">
    <property type="entry name" value="adh_short"/>
    <property type="match status" value="1"/>
</dbReference>
<evidence type="ECO:0000313" key="5">
    <source>
        <dbReference type="Proteomes" id="UP000598467"/>
    </source>
</evidence>
<dbReference type="RefSeq" id="WP_190291944.1">
    <property type="nucleotide sequence ID" value="NZ_JABFCZ010000013.1"/>
</dbReference>
<organism evidence="4 5">
    <name type="scientific">Roseibium aggregatum</name>
    <dbReference type="NCBI Taxonomy" id="187304"/>
    <lineage>
        <taxon>Bacteria</taxon>
        <taxon>Pseudomonadati</taxon>
        <taxon>Pseudomonadota</taxon>
        <taxon>Alphaproteobacteria</taxon>
        <taxon>Hyphomicrobiales</taxon>
        <taxon>Stappiaceae</taxon>
        <taxon>Roseibium</taxon>
    </lineage>
</organism>
<proteinExistence type="inferred from homology"/>
<dbReference type="NCBIfam" id="NF006597">
    <property type="entry name" value="PRK09134.1"/>
    <property type="match status" value="1"/>
</dbReference>
<dbReference type="PANTHER" id="PTHR43639:SF1">
    <property type="entry name" value="SHORT-CHAIN DEHYDROGENASE_REDUCTASE FAMILY PROTEIN"/>
    <property type="match status" value="1"/>
</dbReference>
<dbReference type="InterPro" id="IPR036291">
    <property type="entry name" value="NAD(P)-bd_dom_sf"/>
</dbReference>
<dbReference type="SUPFAM" id="SSF51735">
    <property type="entry name" value="NAD(P)-binding Rossmann-fold domains"/>
    <property type="match status" value="1"/>
</dbReference>
<dbReference type="Gene3D" id="3.40.50.720">
    <property type="entry name" value="NAD(P)-binding Rossmann-like Domain"/>
    <property type="match status" value="1"/>
</dbReference>
<comment type="similarity">
    <text evidence="1 3">Belongs to the short-chain dehydrogenases/reductases (SDR) family.</text>
</comment>
<evidence type="ECO:0000256" key="2">
    <source>
        <dbReference type="ARBA" id="ARBA00023002"/>
    </source>
</evidence>
<comment type="caution">
    <text evidence="4">The sequence shown here is derived from an EMBL/GenBank/DDBJ whole genome shotgun (WGS) entry which is preliminary data.</text>
</comment>
<keyword evidence="2" id="KW-0560">Oxidoreductase</keyword>
<dbReference type="GO" id="GO:0016491">
    <property type="term" value="F:oxidoreductase activity"/>
    <property type="evidence" value="ECO:0007669"/>
    <property type="project" value="UniProtKB-KW"/>
</dbReference>
<gene>
    <name evidence="4" type="ORF">HK439_13065</name>
</gene>
<dbReference type="EMBL" id="JABFCZ010000013">
    <property type="protein sequence ID" value="MBD1547191.1"/>
    <property type="molecule type" value="Genomic_DNA"/>
</dbReference>
<accession>A0A926S661</accession>
<dbReference type="PANTHER" id="PTHR43639">
    <property type="entry name" value="OXIDOREDUCTASE, SHORT-CHAIN DEHYDROGENASE/REDUCTASE FAMILY (AFU_ORTHOLOGUE AFUA_5G02870)"/>
    <property type="match status" value="1"/>
</dbReference>
<name>A0A926S661_9HYPH</name>
<dbReference type="PRINTS" id="PR00081">
    <property type="entry name" value="GDHRDH"/>
</dbReference>
<dbReference type="PRINTS" id="PR00080">
    <property type="entry name" value="SDRFAMILY"/>
</dbReference>
<evidence type="ECO:0000256" key="1">
    <source>
        <dbReference type="ARBA" id="ARBA00006484"/>
    </source>
</evidence>
<evidence type="ECO:0000313" key="4">
    <source>
        <dbReference type="EMBL" id="MBD1547191.1"/>
    </source>
</evidence>
<protein>
    <submittedName>
        <fullName evidence="4">SDR family oxidoreductase</fullName>
    </submittedName>
</protein>